<evidence type="ECO:0000313" key="9">
    <source>
        <dbReference type="Proteomes" id="UP001194469"/>
    </source>
</evidence>
<keyword evidence="9" id="KW-1185">Reference proteome</keyword>
<keyword evidence="3" id="KW-0479">Metal-binding</keyword>
<name>A0ABS0J7X8_9BACT</name>
<dbReference type="Proteomes" id="UP001194469">
    <property type="component" value="Unassembled WGS sequence"/>
</dbReference>
<accession>A0ABS0J7X8</accession>
<reference evidence="8 9" key="1">
    <citation type="submission" date="2019-08" db="EMBL/GenBank/DDBJ databases">
        <authorList>
            <person name="Luo N."/>
        </authorList>
    </citation>
    <scope>NUCLEOTIDE SEQUENCE [LARGE SCALE GENOMIC DNA]</scope>
    <source>
        <strain evidence="8 9">NCIMB 9442</strain>
    </source>
</reference>
<keyword evidence="1" id="KW-0004">4Fe-4S</keyword>
<feature type="region of interest" description="Disordered" evidence="6">
    <location>
        <begin position="1"/>
        <end position="30"/>
    </location>
</feature>
<feature type="region of interest" description="Disordered" evidence="6">
    <location>
        <begin position="248"/>
        <end position="281"/>
    </location>
</feature>
<evidence type="ECO:0000256" key="4">
    <source>
        <dbReference type="ARBA" id="ARBA00023004"/>
    </source>
</evidence>
<dbReference type="InterPro" id="IPR013704">
    <property type="entry name" value="UPF0313_N"/>
</dbReference>
<protein>
    <submittedName>
        <fullName evidence="8">YgiQ family radical SAM protein</fullName>
    </submittedName>
</protein>
<evidence type="ECO:0000256" key="6">
    <source>
        <dbReference type="SAM" id="MobiDB-lite"/>
    </source>
</evidence>
<dbReference type="InterPro" id="IPR022946">
    <property type="entry name" value="UPF0313"/>
</dbReference>
<dbReference type="Pfam" id="PF08497">
    <property type="entry name" value="Radical_SAM_N"/>
    <property type="match status" value="1"/>
</dbReference>
<keyword evidence="4" id="KW-0408">Iron</keyword>
<organism evidence="8 9">
    <name type="scientific">Nitratidesulfovibrio oxamicus</name>
    <dbReference type="NCBI Taxonomy" id="32016"/>
    <lineage>
        <taxon>Bacteria</taxon>
        <taxon>Pseudomonadati</taxon>
        <taxon>Thermodesulfobacteriota</taxon>
        <taxon>Desulfovibrionia</taxon>
        <taxon>Desulfovibrionales</taxon>
        <taxon>Desulfovibrionaceae</taxon>
        <taxon>Nitratidesulfovibrio</taxon>
    </lineage>
</organism>
<evidence type="ECO:0000313" key="8">
    <source>
        <dbReference type="EMBL" id="MBG3878496.1"/>
    </source>
</evidence>
<feature type="domain" description="UPF0313" evidence="7">
    <location>
        <begin position="29"/>
        <end position="316"/>
    </location>
</feature>
<evidence type="ECO:0000256" key="2">
    <source>
        <dbReference type="ARBA" id="ARBA00022691"/>
    </source>
</evidence>
<keyword evidence="5" id="KW-0411">Iron-sulfur</keyword>
<feature type="non-terminal residue" evidence="8">
    <location>
        <position position="318"/>
    </location>
</feature>
<comment type="caution">
    <text evidence="8">The sequence shown here is derived from an EMBL/GenBank/DDBJ whole genome shotgun (WGS) entry which is preliminary data.</text>
</comment>
<gene>
    <name evidence="8" type="ORF">FVW20_16130</name>
</gene>
<evidence type="ECO:0000256" key="1">
    <source>
        <dbReference type="ARBA" id="ARBA00022485"/>
    </source>
</evidence>
<proteinExistence type="predicted"/>
<evidence type="ECO:0000259" key="7">
    <source>
        <dbReference type="Pfam" id="PF08497"/>
    </source>
</evidence>
<dbReference type="EMBL" id="VRYY01000602">
    <property type="protein sequence ID" value="MBG3878496.1"/>
    <property type="molecule type" value="Genomic_DNA"/>
</dbReference>
<sequence>MPRHAAQSGTCPRTYVPQRGRTPLPQPAFLPTTTREMRDLGWDRLDVLLVSGDAYVDHPTFAMALLGRWLVAHGFRTGIVAQPRWDIPDDVARMGRPRLFTGISAGSLDSMLAHYTAFRKKRHDDAFTPGGRAGARPNRAAIVYANLARQAFPGLPVVLGGIEASLRRISHYDFWTDALRRPILMDAKADLLVWGMGERALLDAACALDAAVEAVGADAHDAALLPPLAEIFDSIPGTARMGRVTEWDAAPADDAARGTGDKPDDGEPHGTAQSNPGTIPLMRLPSHAAIAADPRLLMRATLLLERHVHRGDARAIQP</sequence>
<evidence type="ECO:0000256" key="3">
    <source>
        <dbReference type="ARBA" id="ARBA00022723"/>
    </source>
</evidence>
<keyword evidence="2" id="KW-0949">S-adenosyl-L-methionine</keyword>
<dbReference type="PANTHER" id="PTHR32331:SF0">
    <property type="entry name" value="UPF0313 PROTEIN YGIQ"/>
    <property type="match status" value="1"/>
</dbReference>
<feature type="compositionally biased region" description="Basic and acidic residues" evidence="6">
    <location>
        <begin position="254"/>
        <end position="268"/>
    </location>
</feature>
<evidence type="ECO:0000256" key="5">
    <source>
        <dbReference type="ARBA" id="ARBA00023014"/>
    </source>
</evidence>
<dbReference type="PANTHER" id="PTHR32331">
    <property type="entry name" value="UPF0313 PROTEIN YGIQ"/>
    <property type="match status" value="1"/>
</dbReference>